<accession>W1IQG8</accession>
<gene>
    <name evidence="1" type="ORF">XCR1_1340025</name>
</gene>
<reference evidence="1 2" key="1">
    <citation type="submission" date="2013-11" db="EMBL/GenBank/DDBJ databases">
        <title>Draft genome sequence and annotation of the entomopathogenic bacterium, Xenorhabdus cabanillasi strain JM26.</title>
        <authorList>
            <person name="Gualtieri M."/>
            <person name="Ogier J.C."/>
            <person name="Pages S."/>
            <person name="Givaudan A."/>
            <person name="Gaudriault S."/>
        </authorList>
    </citation>
    <scope>NUCLEOTIDE SEQUENCE [LARGE SCALE GENOMIC DNA]</scope>
    <source>
        <strain evidence="1 2">JM26</strain>
    </source>
</reference>
<evidence type="ECO:0000313" key="1">
    <source>
        <dbReference type="EMBL" id="CDL80078.1"/>
    </source>
</evidence>
<name>W1IQG8_9GAMM</name>
<dbReference type="AlphaFoldDB" id="W1IQG8"/>
<evidence type="ECO:0000313" key="2">
    <source>
        <dbReference type="Proteomes" id="UP000019197"/>
    </source>
</evidence>
<organism evidence="1 2">
    <name type="scientific">Xenorhabdus cabanillasii JM26</name>
    <dbReference type="NCBI Taxonomy" id="1427517"/>
    <lineage>
        <taxon>Bacteria</taxon>
        <taxon>Pseudomonadati</taxon>
        <taxon>Pseudomonadota</taxon>
        <taxon>Gammaproteobacteria</taxon>
        <taxon>Enterobacterales</taxon>
        <taxon>Morganellaceae</taxon>
        <taxon>Xenorhabdus</taxon>
    </lineage>
</organism>
<evidence type="ECO:0008006" key="3">
    <source>
        <dbReference type="Google" id="ProtNLM"/>
    </source>
</evidence>
<dbReference type="Proteomes" id="UP000019197">
    <property type="component" value="Unassembled WGS sequence"/>
</dbReference>
<dbReference type="EMBL" id="CBXE010000040">
    <property type="protein sequence ID" value="CDL80078.1"/>
    <property type="molecule type" value="Genomic_DNA"/>
</dbReference>
<comment type="caution">
    <text evidence="1">The sequence shown here is derived from an EMBL/GenBank/DDBJ whole genome shotgun (WGS) entry which is preliminary data.</text>
</comment>
<protein>
    <recommendedName>
        <fullName evidence="3">Transposase</fullName>
    </recommendedName>
</protein>
<proteinExistence type="predicted"/>
<sequence length="76" mass="8241">MPPTSGRIRRILCCMTIRPAAQDAGYLAGFQGYLHVDGYQGYEQTGARLHGSCPPKIYVGEAGAGEKTKRAKLISR</sequence>